<protein>
    <recommendedName>
        <fullName evidence="2">Zinc finger/thioredoxin putative domain-containing protein</fullName>
    </recommendedName>
</protein>
<keyword evidence="4" id="KW-1185">Reference proteome</keyword>
<dbReference type="Pfam" id="PF13717">
    <property type="entry name" value="Zn_ribbon_4"/>
    <property type="match status" value="1"/>
</dbReference>
<evidence type="ECO:0000256" key="1">
    <source>
        <dbReference type="SAM" id="Phobius"/>
    </source>
</evidence>
<dbReference type="AlphaFoldDB" id="A0A1H6F6B1"/>
<feature type="domain" description="Zinc finger/thioredoxin putative" evidence="2">
    <location>
        <begin position="1"/>
        <end position="32"/>
    </location>
</feature>
<evidence type="ECO:0000313" key="4">
    <source>
        <dbReference type="Proteomes" id="UP000236724"/>
    </source>
</evidence>
<sequence length="125" mass="13678">MQVQCPDCQAQYSIDPAQIPAGKTGFKCKQCGGFVPVLTGELQNENSQPSEAVPIQGGQTLKEEKKGLSKTFMLTMVTILLLFIGSGVFFYLQLQNIGQGGLGYQTTSLDQTRMQELSEKIRAKQ</sequence>
<keyword evidence="1" id="KW-1133">Transmembrane helix</keyword>
<name>A0A1H6F6B1_9GAMM</name>
<keyword evidence="1" id="KW-0472">Membrane</keyword>
<gene>
    <name evidence="3" type="ORF">MBHS_00916</name>
</gene>
<keyword evidence="1" id="KW-0812">Transmembrane</keyword>
<evidence type="ECO:0000313" key="3">
    <source>
        <dbReference type="EMBL" id="SEH05063.1"/>
    </source>
</evidence>
<proteinExistence type="predicted"/>
<dbReference type="Proteomes" id="UP000236724">
    <property type="component" value="Unassembled WGS sequence"/>
</dbReference>
<reference evidence="3 4" key="1">
    <citation type="submission" date="2016-10" db="EMBL/GenBank/DDBJ databases">
        <authorList>
            <person name="de Groot N.N."/>
        </authorList>
    </citation>
    <scope>NUCLEOTIDE SEQUENCE [LARGE SCALE GENOMIC DNA]</scope>
    <source>
        <strain evidence="3">MBHS1</strain>
    </source>
</reference>
<feature type="transmembrane region" description="Helical" evidence="1">
    <location>
        <begin position="72"/>
        <end position="92"/>
    </location>
</feature>
<accession>A0A1H6F6B1</accession>
<dbReference type="InterPro" id="IPR011723">
    <property type="entry name" value="Znf/thioredoxin_put"/>
</dbReference>
<dbReference type="EMBL" id="FMSV02000152">
    <property type="protein sequence ID" value="SEH05063.1"/>
    <property type="molecule type" value="Genomic_DNA"/>
</dbReference>
<dbReference type="RefSeq" id="WP_103919048.1">
    <property type="nucleotide sequence ID" value="NZ_FMSV02000152.1"/>
</dbReference>
<dbReference type="NCBIfam" id="TIGR02098">
    <property type="entry name" value="MJ0042_CXXC"/>
    <property type="match status" value="1"/>
</dbReference>
<organism evidence="3 4">
    <name type="scientific">Candidatus Venteria ishoeyi</name>
    <dbReference type="NCBI Taxonomy" id="1899563"/>
    <lineage>
        <taxon>Bacteria</taxon>
        <taxon>Pseudomonadati</taxon>
        <taxon>Pseudomonadota</taxon>
        <taxon>Gammaproteobacteria</taxon>
        <taxon>Thiotrichales</taxon>
        <taxon>Thiotrichaceae</taxon>
        <taxon>Venteria</taxon>
    </lineage>
</organism>
<evidence type="ECO:0000259" key="2">
    <source>
        <dbReference type="Pfam" id="PF13717"/>
    </source>
</evidence>
<dbReference type="OrthoDB" id="5478326at2"/>